<dbReference type="CDD" id="cd06260">
    <property type="entry name" value="DUF820-like"/>
    <property type="match status" value="1"/>
</dbReference>
<dbReference type="GO" id="GO:0004519">
    <property type="term" value="F:endonuclease activity"/>
    <property type="evidence" value="ECO:0007669"/>
    <property type="project" value="UniProtKB-KW"/>
</dbReference>
<sequence>MSDIYDWVQKAGVQPEPITLDVWKQLPEEFCRQVEVIDGQAVRCESPSRLHQKVARHLANMLERAVQRHGVRTQDSLDADMDFDVILWELPRAHIRRPDAALFRCAPEDEKPLPAHLALLVAEVVSGTGRVDTVDKRAEYAAAGIPWYWIVRLDDQGVSNIEILALDHGIGGYRLVSVLEPGSATQAKGPIRVRLDWDRLRF</sequence>
<dbReference type="Pfam" id="PF05685">
    <property type="entry name" value="Uma2"/>
    <property type="match status" value="1"/>
</dbReference>
<dbReference type="InterPro" id="IPR011335">
    <property type="entry name" value="Restrct_endonuc-II-like"/>
</dbReference>
<feature type="domain" description="Putative restriction endonuclease" evidence="1">
    <location>
        <begin position="32"/>
        <end position="185"/>
    </location>
</feature>
<dbReference type="PANTHER" id="PTHR35400:SF3">
    <property type="entry name" value="SLL1072 PROTEIN"/>
    <property type="match status" value="1"/>
</dbReference>
<gene>
    <name evidence="2" type="ORF">ACFPZ3_23410</name>
</gene>
<comment type="caution">
    <text evidence="2">The sequence shown here is derived from an EMBL/GenBank/DDBJ whole genome shotgun (WGS) entry which is preliminary data.</text>
</comment>
<dbReference type="Gene3D" id="3.90.1570.10">
    <property type="entry name" value="tt1808, chain A"/>
    <property type="match status" value="1"/>
</dbReference>
<dbReference type="EMBL" id="JBHSPA010000027">
    <property type="protein sequence ID" value="MFC5826831.1"/>
    <property type="molecule type" value="Genomic_DNA"/>
</dbReference>
<dbReference type="InterPro" id="IPR008538">
    <property type="entry name" value="Uma2"/>
</dbReference>
<keyword evidence="3" id="KW-1185">Reference proteome</keyword>
<keyword evidence="2" id="KW-0540">Nuclease</keyword>
<evidence type="ECO:0000313" key="2">
    <source>
        <dbReference type="EMBL" id="MFC5826831.1"/>
    </source>
</evidence>
<evidence type="ECO:0000313" key="3">
    <source>
        <dbReference type="Proteomes" id="UP001596058"/>
    </source>
</evidence>
<name>A0ABW1CM42_9ACTN</name>
<keyword evidence="2" id="KW-0255">Endonuclease</keyword>
<accession>A0ABW1CM42</accession>
<proteinExistence type="predicted"/>
<organism evidence="2 3">
    <name type="scientific">Nonomuraea insulae</name>
    <dbReference type="NCBI Taxonomy" id="1616787"/>
    <lineage>
        <taxon>Bacteria</taxon>
        <taxon>Bacillati</taxon>
        <taxon>Actinomycetota</taxon>
        <taxon>Actinomycetes</taxon>
        <taxon>Streptosporangiales</taxon>
        <taxon>Streptosporangiaceae</taxon>
        <taxon>Nonomuraea</taxon>
    </lineage>
</organism>
<dbReference type="RefSeq" id="WP_379516338.1">
    <property type="nucleotide sequence ID" value="NZ_JBHSPA010000027.1"/>
</dbReference>
<keyword evidence="2" id="KW-0378">Hydrolase</keyword>
<evidence type="ECO:0000259" key="1">
    <source>
        <dbReference type="Pfam" id="PF05685"/>
    </source>
</evidence>
<protein>
    <submittedName>
        <fullName evidence="2">Uma2 family endonuclease</fullName>
    </submittedName>
</protein>
<reference evidence="3" key="1">
    <citation type="journal article" date="2019" name="Int. J. Syst. Evol. Microbiol.">
        <title>The Global Catalogue of Microorganisms (GCM) 10K type strain sequencing project: providing services to taxonomists for standard genome sequencing and annotation.</title>
        <authorList>
            <consortium name="The Broad Institute Genomics Platform"/>
            <consortium name="The Broad Institute Genome Sequencing Center for Infectious Disease"/>
            <person name="Wu L."/>
            <person name="Ma J."/>
        </authorList>
    </citation>
    <scope>NUCLEOTIDE SEQUENCE [LARGE SCALE GENOMIC DNA]</scope>
    <source>
        <strain evidence="3">CCUG 53903</strain>
    </source>
</reference>
<dbReference type="PANTHER" id="PTHR35400">
    <property type="entry name" value="SLR1083 PROTEIN"/>
    <property type="match status" value="1"/>
</dbReference>
<dbReference type="Proteomes" id="UP001596058">
    <property type="component" value="Unassembled WGS sequence"/>
</dbReference>
<dbReference type="SUPFAM" id="SSF52980">
    <property type="entry name" value="Restriction endonuclease-like"/>
    <property type="match status" value="1"/>
</dbReference>
<dbReference type="InterPro" id="IPR012296">
    <property type="entry name" value="Nuclease_put_TT1808"/>
</dbReference>